<evidence type="ECO:0000313" key="1">
    <source>
        <dbReference type="EMBL" id="MDN4475277.1"/>
    </source>
</evidence>
<dbReference type="EMBL" id="JAUHPW010000003">
    <property type="protein sequence ID" value="MDN4475277.1"/>
    <property type="molecule type" value="Genomic_DNA"/>
</dbReference>
<comment type="caution">
    <text evidence="1">The sequence shown here is derived from an EMBL/GenBank/DDBJ whole genome shotgun (WGS) entry which is preliminary data.</text>
</comment>
<organism evidence="1 2">
    <name type="scientific">Demequina litoralis</name>
    <dbReference type="NCBI Taxonomy" id="3051660"/>
    <lineage>
        <taxon>Bacteria</taxon>
        <taxon>Bacillati</taxon>
        <taxon>Actinomycetota</taxon>
        <taxon>Actinomycetes</taxon>
        <taxon>Micrococcales</taxon>
        <taxon>Demequinaceae</taxon>
        <taxon>Demequina</taxon>
    </lineage>
</organism>
<proteinExistence type="predicted"/>
<gene>
    <name evidence="1" type="ORF">QQX09_05320</name>
</gene>
<dbReference type="InterPro" id="IPR023204">
    <property type="entry name" value="SP1917_dom_sf"/>
</dbReference>
<name>A0ABT8G7Z4_9MICO</name>
<dbReference type="InterPro" id="IPR014580">
    <property type="entry name" value="UCP033199"/>
</dbReference>
<sequence>MASDRIRRMTFATIYPLYVQKVERKERSTEDLDTVLTWLTGYDKDSIREAVADERTLEEFFAQAPAMNPHTDLITGVICGVRVEEIEDPLMQQIRWMDKLVDEVARGKRMTSILRAPVA</sequence>
<protein>
    <submittedName>
        <fullName evidence="1">DUF2200 domain-containing protein</fullName>
    </submittedName>
</protein>
<dbReference type="Pfam" id="PF09966">
    <property type="entry name" value="DUF2200"/>
    <property type="match status" value="1"/>
</dbReference>
<dbReference type="PIRSF" id="PIRSF033199">
    <property type="entry name" value="UCP033199"/>
    <property type="match status" value="1"/>
</dbReference>
<keyword evidence="2" id="KW-1185">Reference proteome</keyword>
<dbReference type="RefSeq" id="WP_301131723.1">
    <property type="nucleotide sequence ID" value="NZ_JAUHPW010000003.1"/>
</dbReference>
<dbReference type="Proteomes" id="UP001172728">
    <property type="component" value="Unassembled WGS sequence"/>
</dbReference>
<evidence type="ECO:0000313" key="2">
    <source>
        <dbReference type="Proteomes" id="UP001172728"/>
    </source>
</evidence>
<reference evidence="1" key="1">
    <citation type="submission" date="2023-06" db="EMBL/GenBank/DDBJ databases">
        <title>Sysu t00192.</title>
        <authorList>
            <person name="Gao L."/>
            <person name="Fang B.-Z."/>
            <person name="Li W.-J."/>
        </authorList>
    </citation>
    <scope>NUCLEOTIDE SEQUENCE</scope>
    <source>
        <strain evidence="1">SYSU T00192</strain>
    </source>
</reference>
<dbReference type="Gene3D" id="1.10.8.290">
    <property type="entry name" value="uncharacterized protein sp1917 domain"/>
    <property type="match status" value="1"/>
</dbReference>
<accession>A0ABT8G7Z4</accession>